<evidence type="ECO:0000256" key="3">
    <source>
        <dbReference type="ARBA" id="ARBA00022989"/>
    </source>
</evidence>
<dbReference type="NCBIfam" id="TIGR02228">
    <property type="entry name" value="sigpep_I_arch"/>
    <property type="match status" value="1"/>
</dbReference>
<comment type="subcellular location">
    <subcellularLocation>
        <location evidence="1">Membrane</location>
    </subcellularLocation>
</comment>
<dbReference type="InterPro" id="IPR001733">
    <property type="entry name" value="Peptidase_S26B"/>
</dbReference>
<dbReference type="InterPro" id="IPR019533">
    <property type="entry name" value="Peptidase_S26"/>
</dbReference>
<name>X1SP90_9ZZZZ</name>
<feature type="transmembrane region" description="Helical" evidence="5">
    <location>
        <begin position="9"/>
        <end position="31"/>
    </location>
</feature>
<dbReference type="EMBL" id="BARW01024699">
    <property type="protein sequence ID" value="GAI94887.1"/>
    <property type="molecule type" value="Genomic_DNA"/>
</dbReference>
<dbReference type="PRINTS" id="PR00728">
    <property type="entry name" value="SIGNALPTASE"/>
</dbReference>
<dbReference type="PANTHER" id="PTHR10806">
    <property type="entry name" value="SIGNAL PEPTIDASE COMPLEX CATALYTIC SUBUNIT SEC11"/>
    <property type="match status" value="1"/>
</dbReference>
<keyword evidence="3 5" id="KW-1133">Transmembrane helix</keyword>
<dbReference type="Gene3D" id="2.10.109.10">
    <property type="entry name" value="Umud Fragment, subunit A"/>
    <property type="match status" value="1"/>
</dbReference>
<organism evidence="7">
    <name type="scientific">marine sediment metagenome</name>
    <dbReference type="NCBI Taxonomy" id="412755"/>
    <lineage>
        <taxon>unclassified sequences</taxon>
        <taxon>metagenomes</taxon>
        <taxon>ecological metagenomes</taxon>
    </lineage>
</organism>
<keyword evidence="2 5" id="KW-0812">Transmembrane</keyword>
<feature type="domain" description="Peptidase S26" evidence="6">
    <location>
        <begin position="16"/>
        <end position="82"/>
    </location>
</feature>
<evidence type="ECO:0000256" key="4">
    <source>
        <dbReference type="ARBA" id="ARBA00023136"/>
    </source>
</evidence>
<dbReference type="CDD" id="cd06530">
    <property type="entry name" value="S26_SPase_I"/>
    <property type="match status" value="1"/>
</dbReference>
<dbReference type="GO" id="GO:0016020">
    <property type="term" value="C:membrane"/>
    <property type="evidence" value="ECO:0007669"/>
    <property type="project" value="UniProtKB-SubCell"/>
</dbReference>
<reference evidence="7" key="1">
    <citation type="journal article" date="2014" name="Front. Microbiol.">
        <title>High frequency of phylogenetically diverse reductive dehalogenase-homologous genes in deep subseafloor sedimentary metagenomes.</title>
        <authorList>
            <person name="Kawai M."/>
            <person name="Futagami T."/>
            <person name="Toyoda A."/>
            <person name="Takaki Y."/>
            <person name="Nishi S."/>
            <person name="Hori S."/>
            <person name="Arai W."/>
            <person name="Tsubouchi T."/>
            <person name="Morono Y."/>
            <person name="Uchiyama I."/>
            <person name="Ito T."/>
            <person name="Fujiyama A."/>
            <person name="Inagaki F."/>
            <person name="Takami H."/>
        </authorList>
    </citation>
    <scope>NUCLEOTIDE SEQUENCE</scope>
    <source>
        <strain evidence="7">Expedition CK06-06</strain>
    </source>
</reference>
<dbReference type="GO" id="GO:0004252">
    <property type="term" value="F:serine-type endopeptidase activity"/>
    <property type="evidence" value="ECO:0007669"/>
    <property type="project" value="InterPro"/>
</dbReference>
<proteinExistence type="predicted"/>
<evidence type="ECO:0000256" key="5">
    <source>
        <dbReference type="SAM" id="Phobius"/>
    </source>
</evidence>
<dbReference type="PANTHER" id="PTHR10806:SF6">
    <property type="entry name" value="SIGNAL PEPTIDASE COMPLEX CATALYTIC SUBUNIT SEC11"/>
    <property type="match status" value="1"/>
</dbReference>
<sequence>MKWMGKRGLIAMGIVAVIVISLSIFVIIPVARGSTRLFTIMGGSMSPAMGSGDVVVVTQIDPSELKVGDIIVYRRADDSNDIVSHRVVDVIDDGELSFRTKGDANEDPDPYLVGSSDVVGKVTFVVPKLGYVFLFANTPIGFAILVVA</sequence>
<feature type="transmembrane region" description="Helical" evidence="5">
    <location>
        <begin position="129"/>
        <end position="147"/>
    </location>
</feature>
<comment type="caution">
    <text evidence="7">The sequence shown here is derived from an EMBL/GenBank/DDBJ whole genome shotgun (WGS) entry which is preliminary data.</text>
</comment>
<evidence type="ECO:0000313" key="7">
    <source>
        <dbReference type="EMBL" id="GAI94887.1"/>
    </source>
</evidence>
<dbReference type="AlphaFoldDB" id="X1SP90"/>
<dbReference type="Pfam" id="PF10502">
    <property type="entry name" value="Peptidase_S26"/>
    <property type="match status" value="1"/>
</dbReference>
<evidence type="ECO:0000256" key="2">
    <source>
        <dbReference type="ARBA" id="ARBA00022692"/>
    </source>
</evidence>
<evidence type="ECO:0000259" key="6">
    <source>
        <dbReference type="Pfam" id="PF10502"/>
    </source>
</evidence>
<dbReference type="InterPro" id="IPR036286">
    <property type="entry name" value="LexA/Signal_pep-like_sf"/>
</dbReference>
<feature type="non-terminal residue" evidence="7">
    <location>
        <position position="148"/>
    </location>
</feature>
<dbReference type="SUPFAM" id="SSF51306">
    <property type="entry name" value="LexA/Signal peptidase"/>
    <property type="match status" value="1"/>
</dbReference>
<protein>
    <recommendedName>
        <fullName evidence="6">Peptidase S26 domain-containing protein</fullName>
    </recommendedName>
</protein>
<keyword evidence="4 5" id="KW-0472">Membrane</keyword>
<accession>X1SP90</accession>
<gene>
    <name evidence="7" type="ORF">S12H4_40667</name>
</gene>
<dbReference type="GO" id="GO:0006465">
    <property type="term" value="P:signal peptide processing"/>
    <property type="evidence" value="ECO:0007669"/>
    <property type="project" value="InterPro"/>
</dbReference>
<evidence type="ECO:0000256" key="1">
    <source>
        <dbReference type="ARBA" id="ARBA00004370"/>
    </source>
</evidence>